<organism evidence="1 2">
    <name type="scientific">Boeremia exigua</name>
    <dbReference type="NCBI Taxonomy" id="749465"/>
    <lineage>
        <taxon>Eukaryota</taxon>
        <taxon>Fungi</taxon>
        <taxon>Dikarya</taxon>
        <taxon>Ascomycota</taxon>
        <taxon>Pezizomycotina</taxon>
        <taxon>Dothideomycetes</taxon>
        <taxon>Pleosporomycetidae</taxon>
        <taxon>Pleosporales</taxon>
        <taxon>Pleosporineae</taxon>
        <taxon>Didymellaceae</taxon>
        <taxon>Boeremia</taxon>
    </lineage>
</organism>
<evidence type="ECO:0000313" key="1">
    <source>
        <dbReference type="EMBL" id="KAJ8111868.1"/>
    </source>
</evidence>
<keyword evidence="2" id="KW-1185">Reference proteome</keyword>
<comment type="caution">
    <text evidence="1">The sequence shown here is derived from an EMBL/GenBank/DDBJ whole genome shotgun (WGS) entry which is preliminary data.</text>
</comment>
<evidence type="ECO:0000313" key="2">
    <source>
        <dbReference type="Proteomes" id="UP001153331"/>
    </source>
</evidence>
<accession>A0ACC2I9Q7</accession>
<dbReference type="EMBL" id="JAPHNI010000369">
    <property type="protein sequence ID" value="KAJ8111868.1"/>
    <property type="molecule type" value="Genomic_DNA"/>
</dbReference>
<sequence length="162" mass="18323">MRCAGDEGRHNKYTFWSTAALHDPFHELTHSNLLMPRSFYQQNEGYTASTVLPVLSLFKPMTPPEGLTQPPHIGHRPLPWKSNTETPHAVSRSCANQQRQRAIDPEQAQRQPQTVTIDDIPATSSAFELPSSATSHEMRRDAKNLPLTQHNIKSNTSKLIRF</sequence>
<protein>
    <submittedName>
        <fullName evidence="1">Uncharacterized protein</fullName>
    </submittedName>
</protein>
<name>A0ACC2I9Q7_9PLEO</name>
<gene>
    <name evidence="1" type="ORF">OPT61_g5633</name>
</gene>
<dbReference type="Proteomes" id="UP001153331">
    <property type="component" value="Unassembled WGS sequence"/>
</dbReference>
<proteinExistence type="predicted"/>
<reference evidence="1" key="1">
    <citation type="submission" date="2022-11" db="EMBL/GenBank/DDBJ databases">
        <title>Genome Sequence of Boeremia exigua.</title>
        <authorList>
            <person name="Buettner E."/>
        </authorList>
    </citation>
    <scope>NUCLEOTIDE SEQUENCE</scope>
    <source>
        <strain evidence="1">CU02</strain>
    </source>
</reference>